<feature type="compositionally biased region" description="Low complexity" evidence="1">
    <location>
        <begin position="232"/>
        <end position="264"/>
    </location>
</feature>
<feature type="compositionally biased region" description="Basic and acidic residues" evidence="1">
    <location>
        <begin position="604"/>
        <end position="619"/>
    </location>
</feature>
<feature type="compositionally biased region" description="Acidic residues" evidence="1">
    <location>
        <begin position="715"/>
        <end position="727"/>
    </location>
</feature>
<evidence type="ECO:0000313" key="6">
    <source>
        <dbReference type="Proteomes" id="UP000818624"/>
    </source>
</evidence>
<dbReference type="InterPro" id="IPR000261">
    <property type="entry name" value="EH_dom"/>
</dbReference>
<dbReference type="Pfam" id="PF12763">
    <property type="entry name" value="EH"/>
    <property type="match status" value="3"/>
</dbReference>
<protein>
    <submittedName>
        <fullName evidence="5">Uncharacterized protein</fullName>
    </submittedName>
</protein>
<gene>
    <name evidence="5" type="ORF">GLX27_002412</name>
</gene>
<dbReference type="PROSITE" id="PS50222">
    <property type="entry name" value="EF_HAND_2"/>
    <property type="match status" value="1"/>
</dbReference>
<dbReference type="InterPro" id="IPR002048">
    <property type="entry name" value="EF_hand_dom"/>
</dbReference>
<feature type="compositionally biased region" description="Low complexity" evidence="1">
    <location>
        <begin position="426"/>
        <end position="457"/>
    </location>
</feature>
<feature type="domain" description="EH" evidence="3">
    <location>
        <begin position="126"/>
        <end position="216"/>
    </location>
</feature>
<feature type="compositionally biased region" description="Low complexity" evidence="1">
    <location>
        <begin position="973"/>
        <end position="989"/>
    </location>
</feature>
<dbReference type="InterPro" id="IPR009060">
    <property type="entry name" value="UBA-like_sf"/>
</dbReference>
<feature type="compositionally biased region" description="Pro residues" evidence="1">
    <location>
        <begin position="814"/>
        <end position="826"/>
    </location>
</feature>
<dbReference type="PROSITE" id="PS50030">
    <property type="entry name" value="UBA"/>
    <property type="match status" value="1"/>
</dbReference>
<reference evidence="5 6" key="1">
    <citation type="journal article" date="2020" name="Elife">
        <title>Loss of centromere function drives karyotype evolution in closely related Malassezia species.</title>
        <authorList>
            <person name="Sankaranarayanan S.R."/>
            <person name="Ianiri G."/>
            <person name="Coelho M.A."/>
            <person name="Reza M.H."/>
            <person name="Thimmappa B.C."/>
            <person name="Ganguly P."/>
            <person name="Vadnala R.N."/>
            <person name="Sun S."/>
            <person name="Siddharthan R."/>
            <person name="Tellgren-Roth C."/>
            <person name="Dawson T.L."/>
            <person name="Heitman J."/>
            <person name="Sanyal K."/>
        </authorList>
    </citation>
    <scope>NUCLEOTIDE SEQUENCE [LARGE SCALE GENOMIC DNA]</scope>
    <source>
        <strain evidence="5">CBS14141</strain>
    </source>
</reference>
<feature type="region of interest" description="Disordered" evidence="1">
    <location>
        <begin position="918"/>
        <end position="1105"/>
    </location>
</feature>
<name>A0ABY8EQC0_MALFU</name>
<dbReference type="CDD" id="cd06503">
    <property type="entry name" value="ATP-synt_Fo_b"/>
    <property type="match status" value="1"/>
</dbReference>
<feature type="compositionally biased region" description="Polar residues" evidence="1">
    <location>
        <begin position="794"/>
        <end position="807"/>
    </location>
</feature>
<dbReference type="SUPFAM" id="SSF46934">
    <property type="entry name" value="UBA-like"/>
    <property type="match status" value="1"/>
</dbReference>
<dbReference type="SMART" id="SM00165">
    <property type="entry name" value="UBA"/>
    <property type="match status" value="1"/>
</dbReference>
<feature type="region of interest" description="Disordered" evidence="1">
    <location>
        <begin position="209"/>
        <end position="264"/>
    </location>
</feature>
<dbReference type="SUPFAM" id="SSF47473">
    <property type="entry name" value="EF-hand"/>
    <property type="match status" value="3"/>
</dbReference>
<feature type="compositionally biased region" description="Polar residues" evidence="1">
    <location>
        <begin position="918"/>
        <end position="941"/>
    </location>
</feature>
<proteinExistence type="predicted"/>
<dbReference type="InterPro" id="IPR011992">
    <property type="entry name" value="EF-hand-dom_pair"/>
</dbReference>
<evidence type="ECO:0000259" key="2">
    <source>
        <dbReference type="PROSITE" id="PS50030"/>
    </source>
</evidence>
<evidence type="ECO:0000313" key="5">
    <source>
        <dbReference type="EMBL" id="WFD47752.1"/>
    </source>
</evidence>
<accession>A0ABY8EQC0</accession>
<keyword evidence="6" id="KW-1185">Reference proteome</keyword>
<feature type="compositionally biased region" description="Low complexity" evidence="1">
    <location>
        <begin position="1044"/>
        <end position="1075"/>
    </location>
</feature>
<dbReference type="SMART" id="SM00027">
    <property type="entry name" value="EH"/>
    <property type="match status" value="3"/>
</dbReference>
<feature type="compositionally biased region" description="Pro residues" evidence="1">
    <location>
        <begin position="962"/>
        <end position="972"/>
    </location>
</feature>
<feature type="compositionally biased region" description="Low complexity" evidence="1">
    <location>
        <begin position="753"/>
        <end position="764"/>
    </location>
</feature>
<feature type="compositionally biased region" description="Polar residues" evidence="1">
    <location>
        <begin position="1024"/>
        <end position="1033"/>
    </location>
</feature>
<dbReference type="Gene3D" id="1.10.238.10">
    <property type="entry name" value="EF-hand"/>
    <property type="match status" value="3"/>
</dbReference>
<dbReference type="Pfam" id="PF00627">
    <property type="entry name" value="UBA"/>
    <property type="match status" value="1"/>
</dbReference>
<feature type="region of interest" description="Disordered" evidence="1">
    <location>
        <begin position="419"/>
        <end position="457"/>
    </location>
</feature>
<dbReference type="CDD" id="cd00052">
    <property type="entry name" value="EH"/>
    <property type="match status" value="3"/>
</dbReference>
<organism evidence="5 6">
    <name type="scientific">Malassezia furfur</name>
    <name type="common">Pityriasis versicolor infection agent</name>
    <name type="synonym">Pityrosporum furfur</name>
    <dbReference type="NCBI Taxonomy" id="55194"/>
    <lineage>
        <taxon>Eukaryota</taxon>
        <taxon>Fungi</taxon>
        <taxon>Dikarya</taxon>
        <taxon>Basidiomycota</taxon>
        <taxon>Ustilaginomycotina</taxon>
        <taxon>Malasseziomycetes</taxon>
        <taxon>Malasseziales</taxon>
        <taxon>Malasseziaceae</taxon>
        <taxon>Malassezia</taxon>
    </lineage>
</organism>
<dbReference type="PANTHER" id="PTHR11216">
    <property type="entry name" value="EH DOMAIN"/>
    <property type="match status" value="1"/>
</dbReference>
<feature type="region of interest" description="Disordered" evidence="1">
    <location>
        <begin position="566"/>
        <end position="670"/>
    </location>
</feature>
<sequence>MTSPAITLNLSSAERQAFGNLFTLADPNQSGVITGDAAVKFFEGFKLPTLTLGQIWSIADSSNNGFLTPNAFAVALRLIARAQRGESIGESEVQIPGAPPVYEGAGAPAASGAPAAGSEVPITPEDKARFSRIFATVGPTNGLLSGDQAKEVFMKSKLPFSKLGAIWNLADTKARGALDLTDFVIGMYYIQGSMNGTIPSIPPALPAGLYEQASGAPPPPLQPQPTGTDHLAAAFNQPPAAAKSVPPAAPSVAPSIAPSAPSAQSLADASRSSSYTSVRALNDWAITPQEKAKFDSFFDSLDTGKTGAIEGPMAVPFFMQSGLDEPTLAHVWDLSDLTQNGELSRDEFALAMRLINDKLEGKALPEQLPASYLPPSMRTRDLPEAVDVKQTETQKELFSLLDTDAPVMSPSVAATAFGGNAREAPTKSAPAPAPVPAARAPAPAAPSTTAPAAPSATASRAATAFNAFDDDFDAPTPMSSGADIGNAQNALESTNKSLDELKTRRATAESTAARNATSLQELEAQLARARTEHESETAAVRELEERVQSQTTELDALRQEVIRTESELSAARTQKDELEQKLLQDRESLRETKRQLAELQSETARMREEKERIAKEARQHAGLAAIASKQLATAQAEHESVRAMPTEPTREVGSSAATPTGVATPGSSRYNPFEALAATQVPVSEPSSARGTFESQYGVYNDAAASTTSVVDPAESSDDDEEGPEDVDGARSAADTYAAGERTPPAPAPVAVPVPVATPTSAPVRSAAPALAPEAKESISLPGGFPGEADVESNRTSVASQPPNSGGATAPAPTSVPPPPSEPLVVPPASTQPPTLNPVERAPTTWSTSATVASTPAATPGPTTLPGAQASSKTPSGLDDFDSAFANLGLAHVVQSTPSANPTGASPYTDTFDSFEENFSTSFAPSTPKSTAAPVASTSNAPPVPQRSVSGATSSSTAPSAQPVPVPVPVPAPARKSATAPAPAAAPAPVGGSNFASPLSYLSSTTMAPRADATDLPGVRKAQDPTQGDTYGTMSGRPPVVIGSPTSASTGSAPSAAPTESAAPTSAAKPAAASTSPPPSYPPAESAPSSQVRAPSPALPDDVGPVRQLCQMGFSRTQVVRALERCGYRTERALEHLLSNSGRA</sequence>
<feature type="domain" description="EF-hand" evidence="4">
    <location>
        <begin position="323"/>
        <end position="358"/>
    </location>
</feature>
<dbReference type="InterPro" id="IPR015940">
    <property type="entry name" value="UBA"/>
</dbReference>
<evidence type="ECO:0000259" key="4">
    <source>
        <dbReference type="PROSITE" id="PS50222"/>
    </source>
</evidence>
<feature type="region of interest" description="Disordered" evidence="1">
    <location>
        <begin position="704"/>
        <end position="882"/>
    </location>
</feature>
<evidence type="ECO:0000256" key="1">
    <source>
        <dbReference type="SAM" id="MobiDB-lite"/>
    </source>
</evidence>
<evidence type="ECO:0000259" key="3">
    <source>
        <dbReference type="PROSITE" id="PS50031"/>
    </source>
</evidence>
<feature type="compositionally biased region" description="Polar residues" evidence="1">
    <location>
        <begin position="994"/>
        <end position="1007"/>
    </location>
</feature>
<dbReference type="EMBL" id="CP046235">
    <property type="protein sequence ID" value="WFD47752.1"/>
    <property type="molecule type" value="Genomic_DNA"/>
</dbReference>
<feature type="domain" description="EH" evidence="3">
    <location>
        <begin position="14"/>
        <end position="100"/>
    </location>
</feature>
<dbReference type="Gene3D" id="1.10.8.10">
    <property type="entry name" value="DNA helicase RuvA subunit, C-terminal domain"/>
    <property type="match status" value="1"/>
</dbReference>
<dbReference type="Proteomes" id="UP000818624">
    <property type="component" value="Chromosome 2"/>
</dbReference>
<dbReference type="SMART" id="SM00054">
    <property type="entry name" value="EFh"/>
    <property type="match status" value="3"/>
</dbReference>
<feature type="compositionally biased region" description="Basic and acidic residues" evidence="1">
    <location>
        <begin position="573"/>
        <end position="596"/>
    </location>
</feature>
<feature type="compositionally biased region" description="Low complexity" evidence="1">
    <location>
        <begin position="948"/>
        <end position="961"/>
    </location>
</feature>
<dbReference type="PROSITE" id="PS50031">
    <property type="entry name" value="EH"/>
    <property type="match status" value="3"/>
</dbReference>
<feature type="domain" description="UBA" evidence="2">
    <location>
        <begin position="1098"/>
        <end position="1140"/>
    </location>
</feature>
<feature type="compositionally biased region" description="Low complexity" evidence="1">
    <location>
        <begin position="842"/>
        <end position="866"/>
    </location>
</feature>
<dbReference type="PANTHER" id="PTHR11216:SF170">
    <property type="entry name" value="DYNAMIN ASSOCIATED PROTEIN 160, ISOFORM D"/>
    <property type="match status" value="1"/>
</dbReference>
<feature type="domain" description="EH" evidence="3">
    <location>
        <begin position="290"/>
        <end position="379"/>
    </location>
</feature>